<dbReference type="NCBIfam" id="TIGR00595">
    <property type="entry name" value="priA"/>
    <property type="match status" value="1"/>
</dbReference>
<dbReference type="InterPro" id="IPR040498">
    <property type="entry name" value="PriA_CRR"/>
</dbReference>
<dbReference type="NCBIfam" id="NF004067">
    <property type="entry name" value="PRK05580.1-4"/>
    <property type="match status" value="1"/>
</dbReference>
<keyword evidence="1 12" id="KW-0639">Primosome</keyword>
<keyword evidence="10 12" id="KW-0413">Isomerase</keyword>
<evidence type="ECO:0000256" key="8">
    <source>
        <dbReference type="ARBA" id="ARBA00022840"/>
    </source>
</evidence>
<comment type="catalytic activity">
    <reaction evidence="11 12">
        <text>ATP + H2O = ADP + phosphate + H(+)</text>
        <dbReference type="Rhea" id="RHEA:13065"/>
        <dbReference type="ChEBI" id="CHEBI:15377"/>
        <dbReference type="ChEBI" id="CHEBI:15378"/>
        <dbReference type="ChEBI" id="CHEBI:30616"/>
        <dbReference type="ChEBI" id="CHEBI:43474"/>
        <dbReference type="ChEBI" id="CHEBI:456216"/>
        <dbReference type="EC" id="5.6.2.4"/>
    </reaction>
</comment>
<dbReference type="InterPro" id="IPR011545">
    <property type="entry name" value="DEAD/DEAH_box_helicase_dom"/>
</dbReference>
<evidence type="ECO:0000256" key="6">
    <source>
        <dbReference type="ARBA" id="ARBA00022806"/>
    </source>
</evidence>
<dbReference type="GO" id="GO:0006302">
    <property type="term" value="P:double-strand break repair"/>
    <property type="evidence" value="ECO:0007669"/>
    <property type="project" value="InterPro"/>
</dbReference>
<keyword evidence="15" id="KW-1185">Reference proteome</keyword>
<evidence type="ECO:0000313" key="14">
    <source>
        <dbReference type="EMBL" id="TDT37033.1"/>
    </source>
</evidence>
<evidence type="ECO:0000256" key="5">
    <source>
        <dbReference type="ARBA" id="ARBA00022801"/>
    </source>
</evidence>
<reference evidence="14 15" key="1">
    <citation type="submission" date="2019-03" db="EMBL/GenBank/DDBJ databases">
        <title>Genomic Encyclopedia of Type Strains, Phase IV (KMG-IV): sequencing the most valuable type-strain genomes for metagenomic binning, comparative biology and taxonomic classification.</title>
        <authorList>
            <person name="Goeker M."/>
        </authorList>
    </citation>
    <scope>NUCLEOTIDE SEQUENCE [LARGE SCALE GENOMIC DNA]</scope>
    <source>
        <strain evidence="14 15">DSM 15505</strain>
    </source>
</reference>
<keyword evidence="3 12" id="KW-0479">Metal-binding</keyword>
<dbReference type="HAMAP" id="MF_00983">
    <property type="entry name" value="PriA"/>
    <property type="match status" value="1"/>
</dbReference>
<keyword evidence="8 12" id="KW-0067">ATP-binding</keyword>
<evidence type="ECO:0000256" key="9">
    <source>
        <dbReference type="ARBA" id="ARBA00023125"/>
    </source>
</evidence>
<dbReference type="Pfam" id="PF17764">
    <property type="entry name" value="PriA_3primeBD"/>
    <property type="match status" value="1"/>
</dbReference>
<dbReference type="FunFam" id="3.40.50.300:FF:000489">
    <property type="entry name" value="Primosome assembly protein PriA"/>
    <property type="match status" value="1"/>
</dbReference>
<dbReference type="Pfam" id="PF18319">
    <property type="entry name" value="Zn_ribbon_PriA"/>
    <property type="match status" value="1"/>
</dbReference>
<feature type="domain" description="Helicase ATP-binding" evidence="13">
    <location>
        <begin position="206"/>
        <end position="377"/>
    </location>
</feature>
<dbReference type="SMART" id="SM00487">
    <property type="entry name" value="DEXDc"/>
    <property type="match status" value="1"/>
</dbReference>
<dbReference type="Proteomes" id="UP000295830">
    <property type="component" value="Unassembled WGS sequence"/>
</dbReference>
<feature type="binding site" evidence="12">
    <location>
        <position position="476"/>
    </location>
    <ligand>
        <name>Zn(2+)</name>
        <dbReference type="ChEBI" id="CHEBI:29105"/>
        <label>1</label>
    </ligand>
</feature>
<feature type="binding site" evidence="12">
    <location>
        <position position="479"/>
    </location>
    <ligand>
        <name>Zn(2+)</name>
        <dbReference type="ChEBI" id="CHEBI:29105"/>
        <label>1</label>
    </ligand>
</feature>
<evidence type="ECO:0000256" key="4">
    <source>
        <dbReference type="ARBA" id="ARBA00022741"/>
    </source>
</evidence>
<dbReference type="AlphaFoldDB" id="A0A4R7JJD1"/>
<feature type="binding site" evidence="12">
    <location>
        <position position="436"/>
    </location>
    <ligand>
        <name>Zn(2+)</name>
        <dbReference type="ChEBI" id="CHEBI:29105"/>
        <label>1</label>
    </ligand>
</feature>
<evidence type="ECO:0000256" key="11">
    <source>
        <dbReference type="ARBA" id="ARBA00048988"/>
    </source>
</evidence>
<dbReference type="FunFam" id="3.40.1440.60:FF:000001">
    <property type="entry name" value="Primosomal protein N"/>
    <property type="match status" value="1"/>
</dbReference>
<keyword evidence="2 12" id="KW-0235">DNA replication</keyword>
<dbReference type="CDD" id="cd17929">
    <property type="entry name" value="DEXHc_priA"/>
    <property type="match status" value="1"/>
</dbReference>
<evidence type="ECO:0000256" key="12">
    <source>
        <dbReference type="HAMAP-Rule" id="MF_00983"/>
    </source>
</evidence>
<dbReference type="Pfam" id="PF18074">
    <property type="entry name" value="PriA_C"/>
    <property type="match status" value="1"/>
</dbReference>
<feature type="binding site" evidence="12">
    <location>
        <position position="448"/>
    </location>
    <ligand>
        <name>Zn(2+)</name>
        <dbReference type="ChEBI" id="CHEBI:29105"/>
        <label>2</label>
    </ligand>
</feature>
<feature type="binding site" evidence="12">
    <location>
        <position position="445"/>
    </location>
    <ligand>
        <name>Zn(2+)</name>
        <dbReference type="ChEBI" id="CHEBI:29105"/>
        <label>2</label>
    </ligand>
</feature>
<dbReference type="PANTHER" id="PTHR30580:SF0">
    <property type="entry name" value="PRIMOSOMAL PROTEIN N"/>
    <property type="match status" value="1"/>
</dbReference>
<dbReference type="Gene3D" id="3.40.1440.60">
    <property type="entry name" value="PriA, 3(prime) DNA-binding domain"/>
    <property type="match status" value="1"/>
</dbReference>
<dbReference type="SUPFAM" id="SSF52540">
    <property type="entry name" value="P-loop containing nucleoside triphosphate hydrolases"/>
    <property type="match status" value="2"/>
</dbReference>
<dbReference type="EC" id="5.6.2.4" evidence="12"/>
<feature type="binding site" evidence="12">
    <location>
        <position position="439"/>
    </location>
    <ligand>
        <name>Zn(2+)</name>
        <dbReference type="ChEBI" id="CHEBI:29105"/>
        <label>1</label>
    </ligand>
</feature>
<dbReference type="PROSITE" id="PS51192">
    <property type="entry name" value="HELICASE_ATP_BIND_1"/>
    <property type="match status" value="1"/>
</dbReference>
<dbReference type="InterPro" id="IPR005259">
    <property type="entry name" value="PriA"/>
</dbReference>
<dbReference type="OrthoDB" id="9759544at2"/>
<keyword evidence="7 12" id="KW-0862">Zinc</keyword>
<evidence type="ECO:0000256" key="7">
    <source>
        <dbReference type="ARBA" id="ARBA00022833"/>
    </source>
</evidence>
<dbReference type="GO" id="GO:0003677">
    <property type="term" value="F:DNA binding"/>
    <property type="evidence" value="ECO:0007669"/>
    <property type="project" value="UniProtKB-UniRule"/>
</dbReference>
<proteinExistence type="inferred from homology"/>
<dbReference type="GO" id="GO:0016887">
    <property type="term" value="F:ATP hydrolysis activity"/>
    <property type="evidence" value="ECO:0007669"/>
    <property type="project" value="RHEA"/>
</dbReference>
<dbReference type="GO" id="GO:0043138">
    <property type="term" value="F:3'-5' DNA helicase activity"/>
    <property type="evidence" value="ECO:0007669"/>
    <property type="project" value="UniProtKB-EC"/>
</dbReference>
<feature type="binding site" evidence="12">
    <location>
        <position position="463"/>
    </location>
    <ligand>
        <name>Zn(2+)</name>
        <dbReference type="ChEBI" id="CHEBI:29105"/>
        <label>2</label>
    </ligand>
</feature>
<comment type="similarity">
    <text evidence="12">Belongs to the helicase family. PriA subfamily.</text>
</comment>
<evidence type="ECO:0000259" key="13">
    <source>
        <dbReference type="PROSITE" id="PS51192"/>
    </source>
</evidence>
<feature type="binding site" evidence="12">
    <location>
        <position position="466"/>
    </location>
    <ligand>
        <name>Zn(2+)</name>
        <dbReference type="ChEBI" id="CHEBI:29105"/>
        <label>2</label>
    </ligand>
</feature>
<dbReference type="Pfam" id="PF00270">
    <property type="entry name" value="DEAD"/>
    <property type="match status" value="1"/>
</dbReference>
<dbReference type="GO" id="GO:0005524">
    <property type="term" value="F:ATP binding"/>
    <property type="evidence" value="ECO:0007669"/>
    <property type="project" value="UniProtKB-UniRule"/>
</dbReference>
<evidence type="ECO:0000256" key="3">
    <source>
        <dbReference type="ARBA" id="ARBA00022723"/>
    </source>
</evidence>
<dbReference type="GO" id="GO:0006310">
    <property type="term" value="P:DNA recombination"/>
    <property type="evidence" value="ECO:0007669"/>
    <property type="project" value="InterPro"/>
</dbReference>
<dbReference type="GO" id="GO:0008270">
    <property type="term" value="F:zinc ion binding"/>
    <property type="evidence" value="ECO:0007669"/>
    <property type="project" value="UniProtKB-UniRule"/>
</dbReference>
<protein>
    <recommendedName>
        <fullName evidence="12">Replication restart protein PriA</fullName>
    </recommendedName>
    <alternativeName>
        <fullName evidence="12">ATP-dependent DNA helicase PriA</fullName>
        <ecNumber evidence="12">5.6.2.4</ecNumber>
    </alternativeName>
    <alternativeName>
        <fullName evidence="12">DNA 3'-5' helicase PriA</fullName>
    </alternativeName>
</protein>
<keyword evidence="9 12" id="KW-0238">DNA-binding</keyword>
<evidence type="ECO:0000256" key="10">
    <source>
        <dbReference type="ARBA" id="ARBA00023235"/>
    </source>
</evidence>
<dbReference type="InterPro" id="IPR001650">
    <property type="entry name" value="Helicase_C-like"/>
</dbReference>
<comment type="caution">
    <text evidence="14">The sequence shown here is derived from an EMBL/GenBank/DDBJ whole genome shotgun (WGS) entry which is preliminary data.</text>
</comment>
<sequence length="730" mass="81607">MAQTVRVALPRPVRQLFDYRVPEGMDLVPGQRIRVPLGRQRLTALVVELDPPELPNVTLKDVESPLEDWPVLPDQTRELLLWASRYYQHPPGECVFAALPPALRRGAPAELPAPEYWYPATAHTDDLSAQARRQRELLQWLIRYPGQTISTIRSAGFNRSLLKALHERDLVRMATGEDINETAAPWPPAPGVSLNDAQHEVLSSIEQNTDAFQPHLLFGITGSGKTEVYIRHLQQRLVDDPEPESAQALVLVPEISLTPQTLARFEQHFGSRMAVWHSALNATERLQTWSRVRRGEPLILIGTRSAVLLPFSRLITVVVDEEHDSSYKQMEGFRYSARDLAIYRARQSGCPVILGSATPSLESLHNAGEGRFRLHRLTERAGSAGLPETRLIDVRSRPLEGGLSRPLIDQIETTIKAEEQVLLFINRRGFSPVVMCFECGTPIECPHCDARLTYHRFDNCLRCHHCGHQQALPRKCPECGEEALNAVGQGTEKTETVLQQRFPDTPVLRIDRDSTRRRGQLDEMLKPVREGQPCILVGTQMLAKGHDFPAVTLAGILDADGGLFSSDFRGPEHLAQLVMQVGGRSGRAAKTGRVLIQTCQSGHPMLNELCQGDYLSVAWKLLDERKAADLPPATFMTAFRVEGPSMEDSLTVLDELADKVAATAPDIPVLGPFPAIIARKAGRYRAQILLQHQQRPPLHRLTNQLCQYLEQKRLPASLRWSVDVDPQSLD</sequence>
<evidence type="ECO:0000256" key="1">
    <source>
        <dbReference type="ARBA" id="ARBA00022515"/>
    </source>
</evidence>
<comment type="subunit">
    <text evidence="12">Component of the replication restart primosome.</text>
</comment>
<dbReference type="InterPro" id="IPR042115">
    <property type="entry name" value="PriA_3primeBD_sf"/>
</dbReference>
<keyword evidence="6 12" id="KW-0347">Helicase</keyword>
<name>A0A4R7JJD1_9GAMM</name>
<dbReference type="InterPro" id="IPR041236">
    <property type="entry name" value="PriA_C"/>
</dbReference>
<keyword evidence="4 12" id="KW-0547">Nucleotide-binding</keyword>
<comment type="catalytic activity">
    <reaction evidence="12">
        <text>Couples ATP hydrolysis with the unwinding of duplex DNA by translocating in the 3'-5' direction.</text>
        <dbReference type="EC" id="5.6.2.4"/>
    </reaction>
</comment>
<dbReference type="SMART" id="SM00490">
    <property type="entry name" value="HELICc"/>
    <property type="match status" value="1"/>
</dbReference>
<dbReference type="InterPro" id="IPR027417">
    <property type="entry name" value="P-loop_NTPase"/>
</dbReference>
<evidence type="ECO:0000313" key="15">
    <source>
        <dbReference type="Proteomes" id="UP000295830"/>
    </source>
</evidence>
<dbReference type="GO" id="GO:1990077">
    <property type="term" value="C:primosome complex"/>
    <property type="evidence" value="ECO:0007669"/>
    <property type="project" value="UniProtKB-UniRule"/>
</dbReference>
<evidence type="ECO:0000256" key="2">
    <source>
        <dbReference type="ARBA" id="ARBA00022705"/>
    </source>
</evidence>
<accession>A0A4R7JJD1</accession>
<comment type="function">
    <text evidence="12">Initiates the restart of stalled replication forks, which reloads the replicative helicase on sites other than the origin of replication. Recognizes and binds to abandoned replication forks and remodels them to uncover a helicase loading site. Promotes assembly of the primosome at these replication forks.</text>
</comment>
<dbReference type="PANTHER" id="PTHR30580">
    <property type="entry name" value="PRIMOSOMAL PROTEIN N"/>
    <property type="match status" value="1"/>
</dbReference>
<keyword evidence="5 12" id="KW-0378">Hydrolase</keyword>
<organism evidence="14 15">
    <name type="scientific">Halospina denitrificans</name>
    <dbReference type="NCBI Taxonomy" id="332522"/>
    <lineage>
        <taxon>Bacteria</taxon>
        <taxon>Pseudomonadati</taxon>
        <taxon>Pseudomonadota</taxon>
        <taxon>Gammaproteobacteria</taxon>
        <taxon>Halospina</taxon>
    </lineage>
</organism>
<comment type="cofactor">
    <cofactor evidence="12">
        <name>Zn(2+)</name>
        <dbReference type="ChEBI" id="CHEBI:29105"/>
    </cofactor>
    <text evidence="12">Binds 2 zinc ions per subunit.</text>
</comment>
<dbReference type="CDD" id="cd18804">
    <property type="entry name" value="SF2_C_priA"/>
    <property type="match status" value="1"/>
</dbReference>
<dbReference type="EMBL" id="SOAX01000008">
    <property type="protein sequence ID" value="TDT37033.1"/>
    <property type="molecule type" value="Genomic_DNA"/>
</dbReference>
<dbReference type="InterPro" id="IPR041222">
    <property type="entry name" value="PriA_3primeBD"/>
</dbReference>
<dbReference type="GO" id="GO:0006270">
    <property type="term" value="P:DNA replication initiation"/>
    <property type="evidence" value="ECO:0007669"/>
    <property type="project" value="TreeGrafter"/>
</dbReference>
<dbReference type="GO" id="GO:0006269">
    <property type="term" value="P:DNA replication, synthesis of primer"/>
    <property type="evidence" value="ECO:0007669"/>
    <property type="project" value="UniProtKB-KW"/>
</dbReference>
<dbReference type="InterPro" id="IPR014001">
    <property type="entry name" value="Helicase_ATP-bd"/>
</dbReference>
<gene>
    <name evidence="12" type="primary">priA</name>
    <name evidence="14" type="ORF">DES49_2985</name>
</gene>
<dbReference type="RefSeq" id="WP_133737200.1">
    <property type="nucleotide sequence ID" value="NZ_SOAX01000008.1"/>
</dbReference>
<dbReference type="Gene3D" id="3.40.50.300">
    <property type="entry name" value="P-loop containing nucleotide triphosphate hydrolases"/>
    <property type="match status" value="2"/>
</dbReference>